<comment type="catalytic activity">
    <reaction evidence="1">
        <text>2 6,7-dimethyl-8-(1-D-ribityl)lumazine + H(+) = 5-amino-6-(D-ribitylamino)uracil + riboflavin</text>
        <dbReference type="Rhea" id="RHEA:20772"/>
        <dbReference type="ChEBI" id="CHEBI:15378"/>
        <dbReference type="ChEBI" id="CHEBI:15934"/>
        <dbReference type="ChEBI" id="CHEBI:57986"/>
        <dbReference type="ChEBI" id="CHEBI:58201"/>
        <dbReference type="EC" id="2.5.1.9"/>
    </reaction>
</comment>
<dbReference type="GO" id="GO:0004746">
    <property type="term" value="F:riboflavin synthase activity"/>
    <property type="evidence" value="ECO:0007669"/>
    <property type="project" value="UniProtKB-EC"/>
</dbReference>
<protein>
    <recommendedName>
        <fullName evidence="5 9">Riboflavin synthase</fullName>
        <ecNumber evidence="4 9">2.5.1.9</ecNumber>
    </recommendedName>
</protein>
<keyword evidence="7 12" id="KW-0808">Transferase</keyword>
<evidence type="ECO:0000313" key="12">
    <source>
        <dbReference type="EMBL" id="MFD2116011.1"/>
    </source>
</evidence>
<evidence type="ECO:0000256" key="10">
    <source>
        <dbReference type="PROSITE-ProRule" id="PRU00524"/>
    </source>
</evidence>
<keyword evidence="8" id="KW-0677">Repeat</keyword>
<keyword evidence="6" id="KW-0686">Riboflavin biosynthesis</keyword>
<evidence type="ECO:0000256" key="5">
    <source>
        <dbReference type="ARBA" id="ARBA00013950"/>
    </source>
</evidence>
<proteinExistence type="predicted"/>
<reference evidence="13" key="1">
    <citation type="journal article" date="2019" name="Int. J. Syst. Evol. Microbiol.">
        <title>The Global Catalogue of Microorganisms (GCM) 10K type strain sequencing project: providing services to taxonomists for standard genome sequencing and annotation.</title>
        <authorList>
            <consortium name="The Broad Institute Genomics Platform"/>
            <consortium name="The Broad Institute Genome Sequencing Center for Infectious Disease"/>
            <person name="Wu L."/>
            <person name="Ma J."/>
        </authorList>
    </citation>
    <scope>NUCLEOTIDE SEQUENCE [LARGE SCALE GENOMIC DNA]</scope>
    <source>
        <strain evidence="13">GH52</strain>
    </source>
</reference>
<evidence type="ECO:0000256" key="2">
    <source>
        <dbReference type="ARBA" id="ARBA00002803"/>
    </source>
</evidence>
<feature type="domain" description="Lumazine-binding" evidence="11">
    <location>
        <begin position="1"/>
        <end position="96"/>
    </location>
</feature>
<dbReference type="Gene3D" id="2.40.30.20">
    <property type="match status" value="2"/>
</dbReference>
<dbReference type="InterPro" id="IPR026017">
    <property type="entry name" value="Lumazine-bd_dom"/>
</dbReference>
<dbReference type="CDD" id="cd00402">
    <property type="entry name" value="Riboflavin_synthase_like"/>
    <property type="match status" value="1"/>
</dbReference>
<name>A0ABW4YJV1_9BACL</name>
<evidence type="ECO:0000256" key="8">
    <source>
        <dbReference type="ARBA" id="ARBA00022737"/>
    </source>
</evidence>
<evidence type="ECO:0000256" key="1">
    <source>
        <dbReference type="ARBA" id="ARBA00000968"/>
    </source>
</evidence>
<organism evidence="12 13">
    <name type="scientific">Paenibacillus yanchengensis</name>
    <dbReference type="NCBI Taxonomy" id="2035833"/>
    <lineage>
        <taxon>Bacteria</taxon>
        <taxon>Bacillati</taxon>
        <taxon>Bacillota</taxon>
        <taxon>Bacilli</taxon>
        <taxon>Bacillales</taxon>
        <taxon>Paenibacillaceae</taxon>
        <taxon>Paenibacillus</taxon>
    </lineage>
</organism>
<comment type="function">
    <text evidence="2">Catalyzes the dismutation of two molecules of 6,7-dimethyl-8-ribityllumazine, resulting in the formation of riboflavin and 5-amino-6-(D-ribitylamino)uracil.</text>
</comment>
<dbReference type="Proteomes" id="UP001597362">
    <property type="component" value="Unassembled WGS sequence"/>
</dbReference>
<dbReference type="PROSITE" id="PS51177">
    <property type="entry name" value="LUMAZINE_BIND"/>
    <property type="match status" value="2"/>
</dbReference>
<keyword evidence="13" id="KW-1185">Reference proteome</keyword>
<dbReference type="PIRSF" id="PIRSF000498">
    <property type="entry name" value="Riboflavin_syn_A"/>
    <property type="match status" value="1"/>
</dbReference>
<dbReference type="NCBIfam" id="NF006767">
    <property type="entry name" value="PRK09289.1"/>
    <property type="match status" value="1"/>
</dbReference>
<comment type="pathway">
    <text evidence="3">Cofactor biosynthesis; riboflavin biosynthesis; riboflavin from 2-hydroxy-3-oxobutyl phosphate and 5-amino-6-(D-ribitylamino)uracil: step 2/2.</text>
</comment>
<dbReference type="SUPFAM" id="SSF63380">
    <property type="entry name" value="Riboflavin synthase domain-like"/>
    <property type="match status" value="2"/>
</dbReference>
<comment type="caution">
    <text evidence="12">The sequence shown here is derived from an EMBL/GenBank/DDBJ whole genome shotgun (WGS) entry which is preliminary data.</text>
</comment>
<evidence type="ECO:0000256" key="3">
    <source>
        <dbReference type="ARBA" id="ARBA00004887"/>
    </source>
</evidence>
<feature type="repeat" description="Lumazine-binding" evidence="10">
    <location>
        <begin position="97"/>
        <end position="194"/>
    </location>
</feature>
<dbReference type="InterPro" id="IPR017938">
    <property type="entry name" value="Riboflavin_synthase-like_b-brl"/>
</dbReference>
<evidence type="ECO:0000256" key="9">
    <source>
        <dbReference type="NCBIfam" id="TIGR00187"/>
    </source>
</evidence>
<dbReference type="EC" id="2.5.1.9" evidence="4 9"/>
<evidence type="ECO:0000313" key="13">
    <source>
        <dbReference type="Proteomes" id="UP001597362"/>
    </source>
</evidence>
<evidence type="ECO:0000256" key="6">
    <source>
        <dbReference type="ARBA" id="ARBA00022619"/>
    </source>
</evidence>
<evidence type="ECO:0000256" key="4">
    <source>
        <dbReference type="ARBA" id="ARBA00012827"/>
    </source>
</evidence>
<gene>
    <name evidence="12" type="primary">ribE</name>
    <name evidence="12" type="ORF">ACFSJH_09770</name>
</gene>
<dbReference type="EMBL" id="JBHUHO010000029">
    <property type="protein sequence ID" value="MFD2116011.1"/>
    <property type="molecule type" value="Genomic_DNA"/>
</dbReference>
<feature type="domain" description="Lumazine-binding" evidence="11">
    <location>
        <begin position="97"/>
        <end position="194"/>
    </location>
</feature>
<feature type="repeat" description="Lumazine-binding" evidence="10">
    <location>
        <begin position="1"/>
        <end position="96"/>
    </location>
</feature>
<dbReference type="Pfam" id="PF00677">
    <property type="entry name" value="Lum_binding"/>
    <property type="match status" value="2"/>
</dbReference>
<dbReference type="PANTHER" id="PTHR21098:SF12">
    <property type="entry name" value="RIBOFLAVIN SYNTHASE"/>
    <property type="match status" value="1"/>
</dbReference>
<dbReference type="InterPro" id="IPR023366">
    <property type="entry name" value="ATP_synth_asu-like_sf"/>
</dbReference>
<dbReference type="PANTHER" id="PTHR21098">
    <property type="entry name" value="RIBOFLAVIN SYNTHASE ALPHA CHAIN"/>
    <property type="match status" value="1"/>
</dbReference>
<evidence type="ECO:0000256" key="7">
    <source>
        <dbReference type="ARBA" id="ARBA00022679"/>
    </source>
</evidence>
<accession>A0ABW4YJV1</accession>
<dbReference type="RefSeq" id="WP_377771758.1">
    <property type="nucleotide sequence ID" value="NZ_JBHUHO010000029.1"/>
</dbReference>
<dbReference type="InterPro" id="IPR001783">
    <property type="entry name" value="Lumazine-bd"/>
</dbReference>
<sequence length="221" mass="24003">MFTGLVEEVGHLRFVKSAGQSLYLTIAAKKVLSDVQIGDSIAVNGVCLTVTNYTGNSFTADVMPETFRSTTLHQLKPGDELNLERAMSAQGRFGGHIVQGHVDGVGQIAAKISEGNAIVFTIRPADERVLKYIVPKGSITIDGISLTVVSTTKQQFTVSIIPHTMSETVLLTRDIGDDVNLECDIIGKYVEHLLSFSVEESKNNQQKSKLTASYLSEHGFM</sequence>
<dbReference type="NCBIfam" id="TIGR00187">
    <property type="entry name" value="ribE"/>
    <property type="match status" value="1"/>
</dbReference>
<evidence type="ECO:0000259" key="11">
    <source>
        <dbReference type="PROSITE" id="PS51177"/>
    </source>
</evidence>